<dbReference type="AlphaFoldDB" id="A0AB34KT30"/>
<dbReference type="Pfam" id="PF07690">
    <property type="entry name" value="MFS_1"/>
    <property type="match status" value="1"/>
</dbReference>
<dbReference type="Proteomes" id="UP000803884">
    <property type="component" value="Unassembled WGS sequence"/>
</dbReference>
<dbReference type="GeneID" id="96006798"/>
<evidence type="ECO:0000313" key="10">
    <source>
        <dbReference type="Proteomes" id="UP000803884"/>
    </source>
</evidence>
<reference evidence="9 10" key="1">
    <citation type="journal article" date="2020" name="Microbiol. Resour. Announc.">
        <title>Draft Genome Sequence of a Cladosporium Species Isolated from the Mesophotic Ascidian Didemnum maculosum.</title>
        <authorList>
            <person name="Gioti A."/>
            <person name="Siaperas R."/>
            <person name="Nikolaivits E."/>
            <person name="Le Goff G."/>
            <person name="Ouazzani J."/>
            <person name="Kotoulas G."/>
            <person name="Topakas E."/>
        </authorList>
    </citation>
    <scope>NUCLEOTIDE SEQUENCE [LARGE SCALE GENOMIC DNA]</scope>
    <source>
        <strain evidence="9 10">TM138-S3</strain>
    </source>
</reference>
<dbReference type="PANTHER" id="PTHR23504:SF6">
    <property type="entry name" value="MULTIDRUG TRANSPORTER, PUTATIVE (AFU_ORTHOLOGUE AFUA_4G08740)-RELATED"/>
    <property type="match status" value="1"/>
</dbReference>
<evidence type="ECO:0000313" key="9">
    <source>
        <dbReference type="EMBL" id="KAL1586458.1"/>
    </source>
</evidence>
<feature type="transmembrane region" description="Helical" evidence="7">
    <location>
        <begin position="794"/>
        <end position="816"/>
    </location>
</feature>
<dbReference type="GO" id="GO:0022857">
    <property type="term" value="F:transmembrane transporter activity"/>
    <property type="evidence" value="ECO:0007669"/>
    <property type="project" value="InterPro"/>
</dbReference>
<sequence length="841" mass="90809">MSGEHNAGGPSHSAQSSISQVDSTASTLLASPSTTHSVSFEKARAVEGYKARQHDQSLAQSKDDNDFDALRREGSEDDDENSGTRAGFKARRYGQGREQSRDDDDYGLEEKDSGDDDDDEEADRVFGRNAAALNGSTKLSSEEKSQARLGLKTQRHGQGREKSKDGDDAYSLEKEGFEDDGEEADRLLGRDAAALKRRAKLSSSLENSRAGAGFRARQDDESFGEAKDVDDDDVYDSKKEDSEDGDEEADHLLGRDAAALNERPAAAVATHPEDEPAVAPVEKKARPISWSELPKKGQLAILTLARLSEPLTQQGLQSYMFYQLKSFTLPNGEAPSDSMVASQAGILAASFTGAQFLTAFMWGRLADWEGLGRKRVILIGLLGTAVGSLGFGFSRSFAAAVFWRCLGGMLNGNIGVMRTMISEIVREKKYQSRAFLLMPMCFNIGVIIGPLLGGWLADPVGSYPQTFGPGGSIGGKDGVGWLMRFPYALPNVVNACFLVGSALGILFGLEETLEALRDKPDYPLRFSRWVLRVCTGSRQSHGYAALAGDVVACEAGDVELQPAARDEVERPRVRRQLPFRRIWTRNVVLTFIAHGMLAMHVGTFNNLWFVFLSTPRFDPSASSGEDRDRPSLTLPPGYRPHVPFTFTGGLALPPPSIGTALAILGVIGITMQLLLFPTVSFKLGTTRSFRWSLLLFPVSYFLAPYLAIVPSSSSPPEQASGAWVWLGITLVLTVQVTARTFALPSTAILVNNCCPHPSVLGSVHGVAQSVSSLTRTVGPVLAGWLYGAGLNRGVIGLAWWCMCVVAVVGAVAGRFVREGSGHDIMLDGEDDEGQGGRVARK</sequence>
<dbReference type="InterPro" id="IPR020846">
    <property type="entry name" value="MFS_dom"/>
</dbReference>
<feature type="transmembrane region" description="Helical" evidence="7">
    <location>
        <begin position="400"/>
        <end position="421"/>
    </location>
</feature>
<feature type="transmembrane region" description="Helical" evidence="7">
    <location>
        <begin position="344"/>
        <end position="363"/>
    </location>
</feature>
<dbReference type="EMBL" id="JAAQHG020000014">
    <property type="protein sequence ID" value="KAL1586458.1"/>
    <property type="molecule type" value="Genomic_DNA"/>
</dbReference>
<evidence type="ECO:0000256" key="7">
    <source>
        <dbReference type="SAM" id="Phobius"/>
    </source>
</evidence>
<feature type="transmembrane region" description="Helical" evidence="7">
    <location>
        <begin position="582"/>
        <end position="602"/>
    </location>
</feature>
<dbReference type="SUPFAM" id="SSF103473">
    <property type="entry name" value="MFS general substrate transporter"/>
    <property type="match status" value="1"/>
</dbReference>
<feature type="transmembrane region" description="Helical" evidence="7">
    <location>
        <begin position="433"/>
        <end position="457"/>
    </location>
</feature>
<keyword evidence="10" id="KW-1185">Reference proteome</keyword>
<evidence type="ECO:0000256" key="3">
    <source>
        <dbReference type="ARBA" id="ARBA00022692"/>
    </source>
</evidence>
<feature type="compositionally biased region" description="Basic and acidic residues" evidence="6">
    <location>
        <begin position="158"/>
        <end position="175"/>
    </location>
</feature>
<feature type="compositionally biased region" description="Basic and acidic residues" evidence="6">
    <location>
        <begin position="39"/>
        <end position="74"/>
    </location>
</feature>
<keyword evidence="3 7" id="KW-0812">Transmembrane</keyword>
<feature type="region of interest" description="Disordered" evidence="6">
    <location>
        <begin position="1"/>
        <end position="249"/>
    </location>
</feature>
<dbReference type="InterPro" id="IPR036259">
    <property type="entry name" value="MFS_trans_sf"/>
</dbReference>
<dbReference type="PANTHER" id="PTHR23504">
    <property type="entry name" value="MAJOR FACILITATOR SUPERFAMILY DOMAIN-CONTAINING PROTEIN 10"/>
    <property type="match status" value="1"/>
</dbReference>
<accession>A0AB34KT30</accession>
<comment type="caution">
    <text evidence="9">The sequence shown here is derived from an EMBL/GenBank/DDBJ whole genome shotgun (WGS) entry which is preliminary data.</text>
</comment>
<feature type="transmembrane region" description="Helical" evidence="7">
    <location>
        <begin position="691"/>
        <end position="710"/>
    </location>
</feature>
<evidence type="ECO:0000256" key="2">
    <source>
        <dbReference type="ARBA" id="ARBA00022448"/>
    </source>
</evidence>
<comment type="subcellular location">
    <subcellularLocation>
        <location evidence="1">Membrane</location>
        <topology evidence="1">Multi-pass membrane protein</topology>
    </subcellularLocation>
</comment>
<feature type="compositionally biased region" description="Low complexity" evidence="6">
    <location>
        <begin position="23"/>
        <end position="35"/>
    </location>
</feature>
<name>A0AB34KT30_9PEZI</name>
<evidence type="ECO:0000259" key="8">
    <source>
        <dbReference type="PROSITE" id="PS50850"/>
    </source>
</evidence>
<dbReference type="PROSITE" id="PS50850">
    <property type="entry name" value="MFS"/>
    <property type="match status" value="1"/>
</dbReference>
<feature type="compositionally biased region" description="Acidic residues" evidence="6">
    <location>
        <begin position="101"/>
        <end position="122"/>
    </location>
</feature>
<dbReference type="InterPro" id="IPR011701">
    <property type="entry name" value="MFS"/>
</dbReference>
<keyword evidence="5 7" id="KW-0472">Membrane</keyword>
<feature type="transmembrane region" description="Helical" evidence="7">
    <location>
        <begin position="722"/>
        <end position="742"/>
    </location>
</feature>
<organism evidence="9 10">
    <name type="scientific">Cladosporium halotolerans</name>
    <dbReference type="NCBI Taxonomy" id="1052096"/>
    <lineage>
        <taxon>Eukaryota</taxon>
        <taxon>Fungi</taxon>
        <taxon>Dikarya</taxon>
        <taxon>Ascomycota</taxon>
        <taxon>Pezizomycotina</taxon>
        <taxon>Dothideomycetes</taxon>
        <taxon>Dothideomycetidae</taxon>
        <taxon>Cladosporiales</taxon>
        <taxon>Cladosporiaceae</taxon>
        <taxon>Cladosporium</taxon>
    </lineage>
</organism>
<dbReference type="CDD" id="cd17330">
    <property type="entry name" value="MFS_SLC46_TetA_like"/>
    <property type="match status" value="1"/>
</dbReference>
<evidence type="ECO:0000256" key="1">
    <source>
        <dbReference type="ARBA" id="ARBA00004141"/>
    </source>
</evidence>
<evidence type="ECO:0000256" key="6">
    <source>
        <dbReference type="SAM" id="MobiDB-lite"/>
    </source>
</evidence>
<feature type="domain" description="Major facilitator superfamily (MFS) profile" evidence="8">
    <location>
        <begin position="298"/>
        <end position="821"/>
    </location>
</feature>
<feature type="transmembrane region" description="Helical" evidence="7">
    <location>
        <begin position="487"/>
        <end position="509"/>
    </location>
</feature>
<gene>
    <name evidence="9" type="ORF">WHR41_05355</name>
</gene>
<protein>
    <recommendedName>
        <fullName evidence="8">Major facilitator superfamily (MFS) profile domain-containing protein</fullName>
    </recommendedName>
</protein>
<evidence type="ECO:0000256" key="4">
    <source>
        <dbReference type="ARBA" id="ARBA00022989"/>
    </source>
</evidence>
<keyword evidence="2" id="KW-0813">Transport</keyword>
<feature type="compositionally biased region" description="Basic and acidic residues" evidence="6">
    <location>
        <begin position="216"/>
        <end position="227"/>
    </location>
</feature>
<proteinExistence type="predicted"/>
<feature type="transmembrane region" description="Helical" evidence="7">
    <location>
        <begin position="657"/>
        <end position="679"/>
    </location>
</feature>
<keyword evidence="4 7" id="KW-1133">Transmembrane helix</keyword>
<feature type="compositionally biased region" description="Polar residues" evidence="6">
    <location>
        <begin position="12"/>
        <end position="22"/>
    </location>
</feature>
<dbReference type="RefSeq" id="XP_069229563.1">
    <property type="nucleotide sequence ID" value="XM_069373960.1"/>
</dbReference>
<dbReference type="Gene3D" id="1.20.1250.20">
    <property type="entry name" value="MFS general substrate transporter like domains"/>
    <property type="match status" value="1"/>
</dbReference>
<feature type="transmembrane region" description="Helical" evidence="7">
    <location>
        <begin position="375"/>
        <end position="394"/>
    </location>
</feature>
<evidence type="ECO:0000256" key="5">
    <source>
        <dbReference type="ARBA" id="ARBA00023136"/>
    </source>
</evidence>
<dbReference type="GO" id="GO:0016020">
    <property type="term" value="C:membrane"/>
    <property type="evidence" value="ECO:0007669"/>
    <property type="project" value="UniProtKB-SubCell"/>
</dbReference>